<dbReference type="SUPFAM" id="SSF47413">
    <property type="entry name" value="lambda repressor-like DNA-binding domains"/>
    <property type="match status" value="1"/>
</dbReference>
<name>A0AB73BWZ5_9FUSO</name>
<evidence type="ECO:0000313" key="3">
    <source>
        <dbReference type="Proteomes" id="UP000027473"/>
    </source>
</evidence>
<dbReference type="Proteomes" id="UP000027473">
    <property type="component" value="Unassembled WGS sequence"/>
</dbReference>
<dbReference type="Gene3D" id="1.10.260.40">
    <property type="entry name" value="lambda repressor-like DNA-binding domains"/>
    <property type="match status" value="1"/>
</dbReference>
<comment type="caution">
    <text evidence="2">The sequence shown here is derived from an EMBL/GenBank/DDBJ whole genome shotgun (WGS) entry which is preliminary data.</text>
</comment>
<proteinExistence type="predicted"/>
<accession>A0AB73BWZ5</accession>
<dbReference type="InterPro" id="IPR010982">
    <property type="entry name" value="Lambda_DNA-bd_dom_sf"/>
</dbReference>
<feature type="domain" description="HTH cro/C1-type" evidence="1">
    <location>
        <begin position="4"/>
        <end position="51"/>
    </location>
</feature>
<gene>
    <name evidence="2" type="ORF">FUSO3_04545</name>
</gene>
<organism evidence="2 3">
    <name type="scientific">Fusobacterium necrophorum BL</name>
    <dbReference type="NCBI Taxonomy" id="1441732"/>
    <lineage>
        <taxon>Bacteria</taxon>
        <taxon>Fusobacteriati</taxon>
        <taxon>Fusobacteriota</taxon>
        <taxon>Fusobacteriia</taxon>
        <taxon>Fusobacteriales</taxon>
        <taxon>Fusobacteriaceae</taxon>
        <taxon>Fusobacterium</taxon>
    </lineage>
</organism>
<evidence type="ECO:0000313" key="2">
    <source>
        <dbReference type="EMBL" id="KDE63798.1"/>
    </source>
</evidence>
<dbReference type="AlphaFoldDB" id="A0AB73BWZ5"/>
<dbReference type="EMBL" id="JAAC01000062">
    <property type="protein sequence ID" value="KDE63798.1"/>
    <property type="molecule type" value="Genomic_DNA"/>
</dbReference>
<sequence length="63" mass="7334">MYVKLKQFMVEKSLKNKDLADLLDISYPCISKKLNQKGSDFTVKEVKCLCEKYGLDANLYFFS</sequence>
<dbReference type="GO" id="GO:0003677">
    <property type="term" value="F:DNA binding"/>
    <property type="evidence" value="ECO:0007669"/>
    <property type="project" value="InterPro"/>
</dbReference>
<dbReference type="InterPro" id="IPR001387">
    <property type="entry name" value="Cro/C1-type_HTH"/>
</dbReference>
<evidence type="ECO:0000259" key="1">
    <source>
        <dbReference type="Pfam" id="PF13443"/>
    </source>
</evidence>
<dbReference type="Pfam" id="PF13443">
    <property type="entry name" value="HTH_26"/>
    <property type="match status" value="1"/>
</dbReference>
<dbReference type="RefSeq" id="WP_035916134.1">
    <property type="nucleotide sequence ID" value="NZ_JAAC01000062.1"/>
</dbReference>
<protein>
    <recommendedName>
        <fullName evidence="1">HTH cro/C1-type domain-containing protein</fullName>
    </recommendedName>
</protein>
<reference evidence="2 3" key="1">
    <citation type="submission" date="2014-01" db="EMBL/GenBank/DDBJ databases">
        <title>Comparative genomics of Fusobacterium necrophorum wild isolates.</title>
        <authorList>
            <person name="Kittichotirat W."/>
            <person name="Bumgarner R.E."/>
            <person name="Lawrence P."/>
        </authorList>
    </citation>
    <scope>NUCLEOTIDE SEQUENCE [LARGE SCALE GENOMIC DNA]</scope>
    <source>
        <strain evidence="2 3">BL</strain>
    </source>
</reference>